<feature type="domain" description="TLDc" evidence="1">
    <location>
        <begin position="80"/>
        <end position="148"/>
    </location>
</feature>
<organism evidence="2 3">
    <name type="scientific">Glomus cerebriforme</name>
    <dbReference type="NCBI Taxonomy" id="658196"/>
    <lineage>
        <taxon>Eukaryota</taxon>
        <taxon>Fungi</taxon>
        <taxon>Fungi incertae sedis</taxon>
        <taxon>Mucoromycota</taxon>
        <taxon>Glomeromycotina</taxon>
        <taxon>Glomeromycetes</taxon>
        <taxon>Glomerales</taxon>
        <taxon>Glomeraceae</taxon>
        <taxon>Glomus</taxon>
    </lineage>
</organism>
<accession>A0A397TG04</accession>
<dbReference type="Pfam" id="PF07534">
    <property type="entry name" value="TLD"/>
    <property type="match status" value="1"/>
</dbReference>
<evidence type="ECO:0000313" key="3">
    <source>
        <dbReference type="Proteomes" id="UP000265703"/>
    </source>
</evidence>
<dbReference type="Proteomes" id="UP000265703">
    <property type="component" value="Unassembled WGS sequence"/>
</dbReference>
<dbReference type="OrthoDB" id="2492702at2759"/>
<keyword evidence="3" id="KW-1185">Reference proteome</keyword>
<proteinExistence type="predicted"/>
<dbReference type="EMBL" id="QKYT01000062">
    <property type="protein sequence ID" value="RIA95375.1"/>
    <property type="molecule type" value="Genomic_DNA"/>
</dbReference>
<evidence type="ECO:0000313" key="2">
    <source>
        <dbReference type="EMBL" id="RIA95375.1"/>
    </source>
</evidence>
<sequence length="209" mass="24772">MDENKFLPKLSQNLLEILDDDEYYYIPIEVEFLDKVYPYKKILPKELRKSLIKCYLNNYYNTNSELESEIIKEISYGNIDSKIITIQHAELISKWIDRLEFMDKIKNLYEFKLILHGSRDGFTTKKLIQICDNQSHTITIIKNEKKAIKNSLWANIWCPNLRISSGDKIILATLELIINTIFHGQREHAKEVDSFVREAFNISDRFLLY</sequence>
<dbReference type="AlphaFoldDB" id="A0A397TG04"/>
<reference evidence="2 3" key="1">
    <citation type="submission" date="2018-06" db="EMBL/GenBank/DDBJ databases">
        <title>Comparative genomics reveals the genomic features of Rhizophagus irregularis, R. cerebriforme, R. diaphanum and Gigaspora rosea, and their symbiotic lifestyle signature.</title>
        <authorList>
            <person name="Morin E."/>
            <person name="San Clemente H."/>
            <person name="Chen E.C.H."/>
            <person name="De La Providencia I."/>
            <person name="Hainaut M."/>
            <person name="Kuo A."/>
            <person name="Kohler A."/>
            <person name="Murat C."/>
            <person name="Tang N."/>
            <person name="Roy S."/>
            <person name="Loubradou J."/>
            <person name="Henrissat B."/>
            <person name="Grigoriev I.V."/>
            <person name="Corradi N."/>
            <person name="Roux C."/>
            <person name="Martin F.M."/>
        </authorList>
    </citation>
    <scope>NUCLEOTIDE SEQUENCE [LARGE SCALE GENOMIC DNA]</scope>
    <source>
        <strain evidence="2 3">DAOM 227022</strain>
    </source>
</reference>
<dbReference type="InterPro" id="IPR006571">
    <property type="entry name" value="TLDc_dom"/>
</dbReference>
<gene>
    <name evidence="2" type="ORF">C1645_816757</name>
</gene>
<evidence type="ECO:0000259" key="1">
    <source>
        <dbReference type="Pfam" id="PF07534"/>
    </source>
</evidence>
<protein>
    <recommendedName>
        <fullName evidence="1">TLDc domain-containing protein</fullName>
    </recommendedName>
</protein>
<name>A0A397TG04_9GLOM</name>
<comment type="caution">
    <text evidence="2">The sequence shown here is derived from an EMBL/GenBank/DDBJ whole genome shotgun (WGS) entry which is preliminary data.</text>
</comment>